<dbReference type="AlphaFoldDB" id="A0A5A7PVJ1"/>
<reference evidence="2" key="1">
    <citation type="journal article" date="2019" name="Curr. Biol.">
        <title>Genome Sequence of Striga asiatica Provides Insight into the Evolution of Plant Parasitism.</title>
        <authorList>
            <person name="Yoshida S."/>
            <person name="Kim S."/>
            <person name="Wafula E.K."/>
            <person name="Tanskanen J."/>
            <person name="Kim Y.M."/>
            <person name="Honaas L."/>
            <person name="Yang Z."/>
            <person name="Spallek T."/>
            <person name="Conn C.E."/>
            <person name="Ichihashi Y."/>
            <person name="Cheong K."/>
            <person name="Cui S."/>
            <person name="Der J.P."/>
            <person name="Gundlach H."/>
            <person name="Jiao Y."/>
            <person name="Hori C."/>
            <person name="Ishida J.K."/>
            <person name="Kasahara H."/>
            <person name="Kiba T."/>
            <person name="Kim M.S."/>
            <person name="Koo N."/>
            <person name="Laohavisit A."/>
            <person name="Lee Y.H."/>
            <person name="Lumba S."/>
            <person name="McCourt P."/>
            <person name="Mortimer J.C."/>
            <person name="Mutuku J.M."/>
            <person name="Nomura T."/>
            <person name="Sasaki-Sekimoto Y."/>
            <person name="Seto Y."/>
            <person name="Wang Y."/>
            <person name="Wakatake T."/>
            <person name="Sakakibara H."/>
            <person name="Demura T."/>
            <person name="Yamaguchi S."/>
            <person name="Yoneyama K."/>
            <person name="Manabe R.I."/>
            <person name="Nelson D.C."/>
            <person name="Schulman A.H."/>
            <person name="Timko M.P."/>
            <person name="dePamphilis C.W."/>
            <person name="Choi D."/>
            <person name="Shirasu K."/>
        </authorList>
    </citation>
    <scope>NUCLEOTIDE SEQUENCE [LARGE SCALE GENOMIC DNA]</scope>
    <source>
        <strain evidence="2">cv. UVA1</strain>
    </source>
</reference>
<proteinExistence type="predicted"/>
<organism evidence="1 2">
    <name type="scientific">Striga asiatica</name>
    <name type="common">Asiatic witchweed</name>
    <name type="synonym">Buchnera asiatica</name>
    <dbReference type="NCBI Taxonomy" id="4170"/>
    <lineage>
        <taxon>Eukaryota</taxon>
        <taxon>Viridiplantae</taxon>
        <taxon>Streptophyta</taxon>
        <taxon>Embryophyta</taxon>
        <taxon>Tracheophyta</taxon>
        <taxon>Spermatophyta</taxon>
        <taxon>Magnoliopsida</taxon>
        <taxon>eudicotyledons</taxon>
        <taxon>Gunneridae</taxon>
        <taxon>Pentapetalae</taxon>
        <taxon>asterids</taxon>
        <taxon>lamiids</taxon>
        <taxon>Lamiales</taxon>
        <taxon>Orobanchaceae</taxon>
        <taxon>Buchnereae</taxon>
        <taxon>Striga</taxon>
    </lineage>
</organism>
<dbReference type="Proteomes" id="UP000325081">
    <property type="component" value="Unassembled WGS sequence"/>
</dbReference>
<accession>A0A5A7PVJ1</accession>
<gene>
    <name evidence="1" type="ORF">STAS_13017</name>
</gene>
<dbReference type="EMBL" id="BKCP01005184">
    <property type="protein sequence ID" value="GER36658.1"/>
    <property type="molecule type" value="Genomic_DNA"/>
</dbReference>
<evidence type="ECO:0000313" key="2">
    <source>
        <dbReference type="Proteomes" id="UP000325081"/>
    </source>
</evidence>
<protein>
    <submittedName>
        <fullName evidence="1">Glycine-rich protein</fullName>
    </submittedName>
</protein>
<name>A0A5A7PVJ1_STRAF</name>
<evidence type="ECO:0000313" key="1">
    <source>
        <dbReference type="EMBL" id="GER36658.1"/>
    </source>
</evidence>
<keyword evidence="2" id="KW-1185">Reference proteome</keyword>
<sequence length="99" mass="10369">MIRRTGIAGDVNSVGVRIRMARSGGRRSAGRSGWGGSGCRGGCGDGGWWRRSDAGRCCGEGEGKLQRGFNPLADGLCNLTGPRLTYTTSLCYCHPSDSA</sequence>
<comment type="caution">
    <text evidence="1">The sequence shown here is derived from an EMBL/GenBank/DDBJ whole genome shotgun (WGS) entry which is preliminary data.</text>
</comment>